<keyword evidence="6" id="KW-0239">DNA-directed DNA polymerase</keyword>
<proteinExistence type="predicted"/>
<evidence type="ECO:0000256" key="5">
    <source>
        <dbReference type="ARBA" id="ARBA00022705"/>
    </source>
</evidence>
<dbReference type="GO" id="GO:0009360">
    <property type="term" value="C:DNA polymerase III complex"/>
    <property type="evidence" value="ECO:0007669"/>
    <property type="project" value="InterPro"/>
</dbReference>
<dbReference type="EC" id="2.7.7.7" evidence="1"/>
<keyword evidence="5" id="KW-0235">DNA replication</keyword>
<dbReference type="PANTHER" id="PTHR11669:SF8">
    <property type="entry name" value="DNA POLYMERASE III SUBUNIT DELTA"/>
    <property type="match status" value="1"/>
</dbReference>
<evidence type="ECO:0000259" key="8">
    <source>
        <dbReference type="Pfam" id="PF09115"/>
    </source>
</evidence>
<dbReference type="GO" id="GO:0003887">
    <property type="term" value="F:DNA-directed DNA polymerase activity"/>
    <property type="evidence" value="ECO:0007669"/>
    <property type="project" value="UniProtKB-KW"/>
</dbReference>
<dbReference type="AlphaFoldDB" id="A0A9D5M3N0"/>
<evidence type="ECO:0000256" key="3">
    <source>
        <dbReference type="ARBA" id="ARBA00022679"/>
    </source>
</evidence>
<dbReference type="EMBL" id="JADCKB010000001">
    <property type="protein sequence ID" value="MBE5038959.1"/>
    <property type="molecule type" value="Genomic_DNA"/>
</dbReference>
<evidence type="ECO:0000313" key="9">
    <source>
        <dbReference type="EMBL" id="MBE5038959.1"/>
    </source>
</evidence>
<evidence type="ECO:0000313" key="10">
    <source>
        <dbReference type="Proteomes" id="UP000806542"/>
    </source>
</evidence>
<evidence type="ECO:0000256" key="6">
    <source>
        <dbReference type="ARBA" id="ARBA00022932"/>
    </source>
</evidence>
<evidence type="ECO:0000256" key="2">
    <source>
        <dbReference type="ARBA" id="ARBA00014363"/>
    </source>
</evidence>
<dbReference type="PANTHER" id="PTHR11669">
    <property type="entry name" value="REPLICATION FACTOR C / DNA POLYMERASE III GAMMA-TAU SUBUNIT"/>
    <property type="match status" value="1"/>
</dbReference>
<dbReference type="InterPro" id="IPR015199">
    <property type="entry name" value="DNA_pol_III_delta_C"/>
</dbReference>
<dbReference type="GO" id="GO:0003677">
    <property type="term" value="F:DNA binding"/>
    <property type="evidence" value="ECO:0007669"/>
    <property type="project" value="InterPro"/>
</dbReference>
<feature type="domain" description="DNA polymerase III delta subunit C-terminal" evidence="8">
    <location>
        <begin position="203"/>
        <end position="296"/>
    </location>
</feature>
<dbReference type="InterPro" id="IPR027417">
    <property type="entry name" value="P-loop_NTPase"/>
</dbReference>
<dbReference type="Gene3D" id="1.20.272.10">
    <property type="match status" value="1"/>
</dbReference>
<accession>A0A9D5M3N0</accession>
<dbReference type="Proteomes" id="UP000806542">
    <property type="component" value="Unassembled WGS sequence"/>
</dbReference>
<evidence type="ECO:0000256" key="7">
    <source>
        <dbReference type="ARBA" id="ARBA00049244"/>
    </source>
</evidence>
<evidence type="ECO:0000256" key="4">
    <source>
        <dbReference type="ARBA" id="ARBA00022695"/>
    </source>
</evidence>
<comment type="catalytic activity">
    <reaction evidence="7">
        <text>DNA(n) + a 2'-deoxyribonucleoside 5'-triphosphate = DNA(n+1) + diphosphate</text>
        <dbReference type="Rhea" id="RHEA:22508"/>
        <dbReference type="Rhea" id="RHEA-COMP:17339"/>
        <dbReference type="Rhea" id="RHEA-COMP:17340"/>
        <dbReference type="ChEBI" id="CHEBI:33019"/>
        <dbReference type="ChEBI" id="CHEBI:61560"/>
        <dbReference type="ChEBI" id="CHEBI:173112"/>
        <dbReference type="EC" id="2.7.7.7"/>
    </reaction>
</comment>
<dbReference type="InterPro" id="IPR050238">
    <property type="entry name" value="DNA_Rep/Repair_Clamp_Loader"/>
</dbReference>
<dbReference type="Pfam" id="PF13177">
    <property type="entry name" value="DNA_pol3_delta2"/>
    <property type="match status" value="1"/>
</dbReference>
<keyword evidence="10" id="KW-1185">Reference proteome</keyword>
<name>A0A9D5M3N0_9FIRM</name>
<dbReference type="GO" id="GO:0006261">
    <property type="term" value="P:DNA-templated DNA replication"/>
    <property type="evidence" value="ECO:0007669"/>
    <property type="project" value="TreeGrafter"/>
</dbReference>
<keyword evidence="4" id="KW-0548">Nucleotidyltransferase</keyword>
<dbReference type="SUPFAM" id="SSF52540">
    <property type="entry name" value="P-loop containing nucleoside triphosphate hydrolases"/>
    <property type="match status" value="1"/>
</dbReference>
<sequence>MSLEELKGNEAVKTRLRHTLETGRIGHAYIFEGIRGSGKMMTAKAFAAGILHTEHPESHPDFAVVTNQLYDPSKKQENVLVDTIRSMKRDVYIRPYAGERKVYVVPRADTMQAPAQNSLLKVFEEPPEYCTILLLAENANAFLPTILSRAQILRLHPAGRQLTEEYLKEQKGMDSARAGQLAVMSGGVIGKAIQLAQDDSVIALREEAMKKMAAMAEGNARDLYEFVRFLKQHKADAAFILEVLLSFSRDIAHRKLCGNKAEIVNADQAEVIEAFSRRLSRKAAARFCEITMLYRSMIGQNVNYPAAVHCMALEYWEEIHGRNHRS</sequence>
<comment type="caution">
    <text evidence="9">The sequence shown here is derived from an EMBL/GenBank/DDBJ whole genome shotgun (WGS) entry which is preliminary data.</text>
</comment>
<evidence type="ECO:0000256" key="1">
    <source>
        <dbReference type="ARBA" id="ARBA00012417"/>
    </source>
</evidence>
<keyword evidence="3" id="KW-0808">Transferase</keyword>
<organism evidence="9 10">
    <name type="scientific">Ructibacterium gallinarum</name>
    <dbReference type="NCBI Taxonomy" id="2779355"/>
    <lineage>
        <taxon>Bacteria</taxon>
        <taxon>Bacillati</taxon>
        <taxon>Bacillota</taxon>
        <taxon>Clostridia</taxon>
        <taxon>Eubacteriales</taxon>
        <taxon>Oscillospiraceae</taxon>
        <taxon>Ructibacterium</taxon>
    </lineage>
</organism>
<gene>
    <name evidence="9" type="ORF">INF28_00560</name>
</gene>
<protein>
    <recommendedName>
        <fullName evidence="2">DNA polymerase III subunit delta'</fullName>
        <ecNumber evidence="1">2.7.7.7</ecNumber>
    </recommendedName>
</protein>
<dbReference type="Gene3D" id="3.40.50.300">
    <property type="entry name" value="P-loop containing nucleotide triphosphate hydrolases"/>
    <property type="match status" value="1"/>
</dbReference>
<dbReference type="RefSeq" id="WP_226391518.1">
    <property type="nucleotide sequence ID" value="NZ_JADCKB010000001.1"/>
</dbReference>
<dbReference type="Pfam" id="PF09115">
    <property type="entry name" value="DNApol3-delta_C"/>
    <property type="match status" value="1"/>
</dbReference>
<reference evidence="9" key="1">
    <citation type="submission" date="2020-10" db="EMBL/GenBank/DDBJ databases">
        <title>ChiBAC.</title>
        <authorList>
            <person name="Zenner C."/>
            <person name="Hitch T.C.A."/>
            <person name="Clavel T."/>
        </authorList>
    </citation>
    <scope>NUCLEOTIDE SEQUENCE</scope>
    <source>
        <strain evidence="9">DSM 107454</strain>
    </source>
</reference>